<sequence length="148" mass="17005">MSRRIFVPTLHSIFSNANRCNSTGNCGHYNGYNAYNDYHNRVSNYRIEEDDKNYIIEMDMPGVKKEDLEIGIKENILSISAKRKKTFKSENGESREEVISSYEQSFNISTKGIDVENIAANLNNGVLMVTLPKKEELKYEKKIEIKGE</sequence>
<dbReference type="GeneID" id="44971124"/>
<dbReference type="InterPro" id="IPR044587">
    <property type="entry name" value="HSP21-like"/>
</dbReference>
<dbReference type="EMBL" id="CVLB01000001">
    <property type="protein sequence ID" value="CRF31445.1"/>
    <property type="molecule type" value="Genomic_DNA"/>
</dbReference>
<organism evidence="5 6">
    <name type="scientific">Brachyspira suanatina</name>
    <dbReference type="NCBI Taxonomy" id="381802"/>
    <lineage>
        <taxon>Bacteria</taxon>
        <taxon>Pseudomonadati</taxon>
        <taxon>Spirochaetota</taxon>
        <taxon>Spirochaetia</taxon>
        <taxon>Brachyspirales</taxon>
        <taxon>Brachyspiraceae</taxon>
        <taxon>Brachyspira</taxon>
    </lineage>
</organism>
<evidence type="ECO:0000259" key="4">
    <source>
        <dbReference type="PROSITE" id="PS01031"/>
    </source>
</evidence>
<evidence type="ECO:0000313" key="5">
    <source>
        <dbReference type="EMBL" id="CRF31445.1"/>
    </source>
</evidence>
<dbReference type="PROSITE" id="PS01031">
    <property type="entry name" value="SHSP"/>
    <property type="match status" value="1"/>
</dbReference>
<dbReference type="RefSeq" id="WP_014489025.1">
    <property type="nucleotide sequence ID" value="NZ_CVLB01000001.1"/>
</dbReference>
<evidence type="ECO:0000256" key="1">
    <source>
        <dbReference type="ARBA" id="ARBA00023016"/>
    </source>
</evidence>
<dbReference type="GO" id="GO:0009408">
    <property type="term" value="P:response to heat"/>
    <property type="evidence" value="ECO:0007669"/>
    <property type="project" value="InterPro"/>
</dbReference>
<comment type="similarity">
    <text evidence="2 3">Belongs to the small heat shock protein (HSP20) family.</text>
</comment>
<proteinExistence type="inferred from homology"/>
<evidence type="ECO:0000256" key="2">
    <source>
        <dbReference type="PROSITE-ProRule" id="PRU00285"/>
    </source>
</evidence>
<dbReference type="CDD" id="cd06464">
    <property type="entry name" value="ACD_sHsps-like"/>
    <property type="match status" value="1"/>
</dbReference>
<dbReference type="Gene3D" id="2.60.40.790">
    <property type="match status" value="1"/>
</dbReference>
<evidence type="ECO:0000256" key="3">
    <source>
        <dbReference type="RuleBase" id="RU003616"/>
    </source>
</evidence>
<dbReference type="InterPro" id="IPR002068">
    <property type="entry name" value="A-crystallin/Hsp20_dom"/>
</dbReference>
<dbReference type="AlphaFoldDB" id="A0A0G4K3I7"/>
<keyword evidence="6" id="KW-1185">Reference proteome</keyword>
<dbReference type="InterPro" id="IPR008978">
    <property type="entry name" value="HSP20-like_chaperone"/>
</dbReference>
<protein>
    <submittedName>
        <fullName evidence="5">Heat shock protein Hsp20</fullName>
    </submittedName>
</protein>
<reference evidence="6" key="1">
    <citation type="submission" date="2015-04" db="EMBL/GenBank/DDBJ databases">
        <authorList>
            <person name="Mushtaq Mamoona"/>
        </authorList>
    </citation>
    <scope>NUCLEOTIDE SEQUENCE [LARGE SCALE GENOMIC DNA]</scope>
    <source>
        <strain evidence="6">AN4859/03</strain>
    </source>
</reference>
<dbReference type="PANTHER" id="PTHR46733:SF4">
    <property type="entry name" value="HEAT SHOCK PROTEIN 21, CHLOROPLASTIC"/>
    <property type="match status" value="1"/>
</dbReference>
<keyword evidence="1 5" id="KW-0346">Stress response</keyword>
<dbReference type="Proteomes" id="UP000043763">
    <property type="component" value="Unassembled WGS sequence"/>
</dbReference>
<dbReference type="OrthoDB" id="327485at2"/>
<feature type="domain" description="SHSP" evidence="4">
    <location>
        <begin position="33"/>
        <end position="148"/>
    </location>
</feature>
<dbReference type="Pfam" id="PF00011">
    <property type="entry name" value="HSP20"/>
    <property type="match status" value="1"/>
</dbReference>
<gene>
    <name evidence="5" type="ORF">BRSU_0131</name>
</gene>
<accession>A0A0G4K3I7</accession>
<dbReference type="SUPFAM" id="SSF49764">
    <property type="entry name" value="HSP20-like chaperones"/>
    <property type="match status" value="1"/>
</dbReference>
<name>A0A0G4K3I7_9SPIR</name>
<evidence type="ECO:0000313" key="6">
    <source>
        <dbReference type="Proteomes" id="UP000043763"/>
    </source>
</evidence>
<dbReference type="PANTHER" id="PTHR46733">
    <property type="entry name" value="26.5 KDA HEAT SHOCK PROTEIN, MITOCHONDRIAL"/>
    <property type="match status" value="1"/>
</dbReference>